<protein>
    <submittedName>
        <fullName evidence="1">Uncharacterized protein</fullName>
    </submittedName>
</protein>
<sequence>MVPSQELSSRLVLLLTFFLSLVGDAFATASLTQRSSSPSSCGTNGQSFPCEIAPAFVYPVHDQTRSSRCEPWENAVSAPECSLVEKEQIHPGVATFISGQSWVRRTRLSDNSTLRTVRSASTTGQWDVEILGDLVKTYLEEGRTRVQTTMSSLTQSTQQWLTAKIGILLPHFLGIAVLKIPRCYV</sequence>
<dbReference type="EMBL" id="ML208486">
    <property type="protein sequence ID" value="TFK64186.1"/>
    <property type="molecule type" value="Genomic_DNA"/>
</dbReference>
<dbReference type="Proteomes" id="UP000308600">
    <property type="component" value="Unassembled WGS sequence"/>
</dbReference>
<name>A0ACD3AF73_9AGAR</name>
<reference evidence="1 2" key="1">
    <citation type="journal article" date="2019" name="Nat. Ecol. Evol.">
        <title>Megaphylogeny resolves global patterns of mushroom evolution.</title>
        <authorList>
            <person name="Varga T."/>
            <person name="Krizsan K."/>
            <person name="Foldi C."/>
            <person name="Dima B."/>
            <person name="Sanchez-Garcia M."/>
            <person name="Sanchez-Ramirez S."/>
            <person name="Szollosi G.J."/>
            <person name="Szarkandi J.G."/>
            <person name="Papp V."/>
            <person name="Albert L."/>
            <person name="Andreopoulos W."/>
            <person name="Angelini C."/>
            <person name="Antonin V."/>
            <person name="Barry K.W."/>
            <person name="Bougher N.L."/>
            <person name="Buchanan P."/>
            <person name="Buyck B."/>
            <person name="Bense V."/>
            <person name="Catcheside P."/>
            <person name="Chovatia M."/>
            <person name="Cooper J."/>
            <person name="Damon W."/>
            <person name="Desjardin D."/>
            <person name="Finy P."/>
            <person name="Geml J."/>
            <person name="Haridas S."/>
            <person name="Hughes K."/>
            <person name="Justo A."/>
            <person name="Karasinski D."/>
            <person name="Kautmanova I."/>
            <person name="Kiss B."/>
            <person name="Kocsube S."/>
            <person name="Kotiranta H."/>
            <person name="LaButti K.M."/>
            <person name="Lechner B.E."/>
            <person name="Liimatainen K."/>
            <person name="Lipzen A."/>
            <person name="Lukacs Z."/>
            <person name="Mihaltcheva S."/>
            <person name="Morgado L.N."/>
            <person name="Niskanen T."/>
            <person name="Noordeloos M.E."/>
            <person name="Ohm R.A."/>
            <person name="Ortiz-Santana B."/>
            <person name="Ovrebo C."/>
            <person name="Racz N."/>
            <person name="Riley R."/>
            <person name="Savchenko A."/>
            <person name="Shiryaev A."/>
            <person name="Soop K."/>
            <person name="Spirin V."/>
            <person name="Szebenyi C."/>
            <person name="Tomsovsky M."/>
            <person name="Tulloss R.E."/>
            <person name="Uehling J."/>
            <person name="Grigoriev I.V."/>
            <person name="Vagvolgyi C."/>
            <person name="Papp T."/>
            <person name="Martin F.M."/>
            <person name="Miettinen O."/>
            <person name="Hibbett D.S."/>
            <person name="Nagy L.G."/>
        </authorList>
    </citation>
    <scope>NUCLEOTIDE SEQUENCE [LARGE SCALE GENOMIC DNA]</scope>
    <source>
        <strain evidence="1 2">NL-1719</strain>
    </source>
</reference>
<evidence type="ECO:0000313" key="1">
    <source>
        <dbReference type="EMBL" id="TFK64186.1"/>
    </source>
</evidence>
<evidence type="ECO:0000313" key="2">
    <source>
        <dbReference type="Proteomes" id="UP000308600"/>
    </source>
</evidence>
<keyword evidence="2" id="KW-1185">Reference proteome</keyword>
<accession>A0ACD3AF73</accession>
<proteinExistence type="predicted"/>
<organism evidence="1 2">
    <name type="scientific">Pluteus cervinus</name>
    <dbReference type="NCBI Taxonomy" id="181527"/>
    <lineage>
        <taxon>Eukaryota</taxon>
        <taxon>Fungi</taxon>
        <taxon>Dikarya</taxon>
        <taxon>Basidiomycota</taxon>
        <taxon>Agaricomycotina</taxon>
        <taxon>Agaricomycetes</taxon>
        <taxon>Agaricomycetidae</taxon>
        <taxon>Agaricales</taxon>
        <taxon>Pluteineae</taxon>
        <taxon>Pluteaceae</taxon>
        <taxon>Pluteus</taxon>
    </lineage>
</organism>
<gene>
    <name evidence="1" type="ORF">BDN72DRAFT_280939</name>
</gene>